<comment type="caution">
    <text evidence="2">The sequence shown here is derived from an EMBL/GenBank/DDBJ whole genome shotgun (WGS) entry which is preliminary data.</text>
</comment>
<feature type="compositionally biased region" description="Basic and acidic residues" evidence="1">
    <location>
        <begin position="314"/>
        <end position="354"/>
    </location>
</feature>
<proteinExistence type="predicted"/>
<protein>
    <submittedName>
        <fullName evidence="2">Uncharacterized protein</fullName>
    </submittedName>
</protein>
<feature type="compositionally biased region" description="Polar residues" evidence="1">
    <location>
        <begin position="122"/>
        <end position="133"/>
    </location>
</feature>
<dbReference type="AlphaFoldDB" id="A0A9P6PTK7"/>
<organism evidence="2 3">
    <name type="scientific">Mortierella polycephala</name>
    <dbReference type="NCBI Taxonomy" id="41804"/>
    <lineage>
        <taxon>Eukaryota</taxon>
        <taxon>Fungi</taxon>
        <taxon>Fungi incertae sedis</taxon>
        <taxon>Mucoromycota</taxon>
        <taxon>Mortierellomycotina</taxon>
        <taxon>Mortierellomycetes</taxon>
        <taxon>Mortierellales</taxon>
        <taxon>Mortierellaceae</taxon>
        <taxon>Mortierella</taxon>
    </lineage>
</organism>
<feature type="region of interest" description="Disordered" evidence="1">
    <location>
        <begin position="108"/>
        <end position="133"/>
    </location>
</feature>
<dbReference type="Proteomes" id="UP000726737">
    <property type="component" value="Unassembled WGS sequence"/>
</dbReference>
<accession>A0A9P6PTK7</accession>
<feature type="region of interest" description="Disordered" evidence="1">
    <location>
        <begin position="988"/>
        <end position="1007"/>
    </location>
</feature>
<reference evidence="2" key="1">
    <citation type="journal article" date="2020" name="Fungal Divers.">
        <title>Resolving the Mortierellaceae phylogeny through synthesis of multi-gene phylogenetics and phylogenomics.</title>
        <authorList>
            <person name="Vandepol N."/>
            <person name="Liber J."/>
            <person name="Desiro A."/>
            <person name="Na H."/>
            <person name="Kennedy M."/>
            <person name="Barry K."/>
            <person name="Grigoriev I.V."/>
            <person name="Miller A.N."/>
            <person name="O'Donnell K."/>
            <person name="Stajich J.E."/>
            <person name="Bonito G."/>
        </authorList>
    </citation>
    <scope>NUCLEOTIDE SEQUENCE</scope>
    <source>
        <strain evidence="2">KOD948</strain>
    </source>
</reference>
<feature type="region of interest" description="Disordered" evidence="1">
    <location>
        <begin position="171"/>
        <end position="211"/>
    </location>
</feature>
<evidence type="ECO:0000313" key="2">
    <source>
        <dbReference type="EMBL" id="KAG0253814.1"/>
    </source>
</evidence>
<sequence>MVDETTPIQAFRKVPTSISDPIPIVNIATKLSERPPDKTPDEPDELDQFHVLWSDIKKEFKGASYVTNGNTLVSLLRDNNLAIIKPERVPYIYGVTLSVVVDKTEDATQEEAPSSSASSISTPVIGSQPSPNETTSYAWNNSFDFIEHSDTTLVRDMDYASFIASGSTDASRRIEKQCSRNNSNEVLDRSPDAPNLSTPDASPPQRHMNDSPSILTANLEEIQKSQNLHGHELISPSDVTLSGQGNWAFDPRYQLFEFQLKLKSRDLDIKERTLAQKDEELAIRKEELALAVRIFERDNEKKQGVQPASNTRQLLEEQQRSENEERQREEAERQRAAEVERQRKEAEHQRAVEVELQRQEAERLRLVKEEQERVNLRNLCFQTFLDEASDLNDDPLPRLFIILPRQPSSPNRQFRLFFLCDCGLHTMSKTSDSMPRVHLASNDGYDIRDSDDFITDFGPYVLTMLEMVRYGYATSEIELPSMADADMDKLVTKMPCIDFSNTTLKSLLDDTIVYIRNRIANEPKRLNEAAGWRPLERYLNIGCKTRSCILGNLYRIVTSEGHVRWVCLEHYRDVYSPPTELQAFIEIKGGLFNEALGAMDLKLLQASDARGFVKILTGNGTETQISTEAGITAKTDAGRETGKKEGSERVYNIQNLALVLEWSVTSADLLMLSPVFAKARVVKLHVAINELTKTPLEHEFPNLSLDSKLKAHANRRIQFKNSIFHPNFLMRIARSQAIMEMDTSRMVTATQSFLRILERNSSLTELTLGCYHLPNTFHAIKQLSFKTLKTLVLMSLGLNMIVDVIQGEFKSVEAEVYWNPCGSDSEELEFLKEGHLTKLSVNTVKDYTVLQHSLVQILERNPKLTDIVICGAVQRYYMFIELVSFARNAVQDHDKTIALNQFTLQGEEKRLEVRKNEEDVSMILVLVVKNNVSVNVTDPENGASIRSDLFKDYGWSISSLSTNAKSAHEFASFLSSLDVARVAECTDPKSKADSMTCDPSIDLGKEE</sequence>
<feature type="region of interest" description="Disordered" evidence="1">
    <location>
        <begin position="299"/>
        <end position="354"/>
    </location>
</feature>
<name>A0A9P6PTK7_9FUNG</name>
<evidence type="ECO:0000256" key="1">
    <source>
        <dbReference type="SAM" id="MobiDB-lite"/>
    </source>
</evidence>
<keyword evidence="3" id="KW-1185">Reference proteome</keyword>
<gene>
    <name evidence="2" type="ORF">BG011_006149</name>
</gene>
<evidence type="ECO:0000313" key="3">
    <source>
        <dbReference type="Proteomes" id="UP000726737"/>
    </source>
</evidence>
<dbReference type="EMBL" id="JAAAJA010000438">
    <property type="protein sequence ID" value="KAG0253814.1"/>
    <property type="molecule type" value="Genomic_DNA"/>
</dbReference>